<comment type="caution">
    <text evidence="2">The sequence shown here is derived from an EMBL/GenBank/DDBJ whole genome shotgun (WGS) entry which is preliminary data.</text>
</comment>
<keyword evidence="1" id="KW-1133">Transmembrane helix</keyword>
<keyword evidence="1" id="KW-0472">Membrane</keyword>
<protein>
    <submittedName>
        <fullName evidence="2">Anti-sigma-F factor NrsF</fullName>
    </submittedName>
</protein>
<dbReference type="Pfam" id="PF06532">
    <property type="entry name" value="NrsF"/>
    <property type="match status" value="1"/>
</dbReference>
<keyword evidence="1" id="KW-0812">Transmembrane</keyword>
<dbReference type="EMBL" id="WNDS01000001">
    <property type="protein sequence ID" value="KAF1016957.1"/>
    <property type="molecule type" value="Genomic_DNA"/>
</dbReference>
<accession>A0A7V8FJ57</accession>
<dbReference type="AlphaFoldDB" id="A0A7V8FJ57"/>
<proteinExistence type="predicted"/>
<feature type="transmembrane region" description="Helical" evidence="1">
    <location>
        <begin position="69"/>
        <end position="91"/>
    </location>
</feature>
<dbReference type="InterPro" id="IPR009495">
    <property type="entry name" value="NrsF"/>
</dbReference>
<sequence>MNPVPSVSNTPADTAALIARLSAAPGLGDAPVRRRRWLALPLGALAALAVVLLLAGARADLAAVLGTPLFAFKVASMLLLVLAAGVLALRAGQPGRALRPLRWLWPLLLLVLGGLWLDGSGYPLLGASRASVARCVGVIVLAALPVLAAALWWLRAAVPTRPALAGALAGMLAGGVAALAYTVACLNDGAAFVALWYHVAALIVAGIGALLGRLLLRW</sequence>
<evidence type="ECO:0000256" key="1">
    <source>
        <dbReference type="SAM" id="Phobius"/>
    </source>
</evidence>
<feature type="transmembrane region" description="Helical" evidence="1">
    <location>
        <begin position="163"/>
        <end position="183"/>
    </location>
</feature>
<feature type="transmembrane region" description="Helical" evidence="1">
    <location>
        <begin position="195"/>
        <end position="216"/>
    </location>
</feature>
<feature type="transmembrane region" description="Helical" evidence="1">
    <location>
        <begin position="103"/>
        <end position="125"/>
    </location>
</feature>
<reference evidence="3" key="1">
    <citation type="journal article" date="2020" name="MBio">
        <title>Horizontal gene transfer to a defensive symbiont with a reduced genome amongst a multipartite beetle microbiome.</title>
        <authorList>
            <person name="Waterworth S.C."/>
            <person name="Florez L.V."/>
            <person name="Rees E.R."/>
            <person name="Hertweck C."/>
            <person name="Kaltenpoth M."/>
            <person name="Kwan J.C."/>
        </authorList>
    </citation>
    <scope>NUCLEOTIDE SEQUENCE [LARGE SCALE GENOMIC DNA]</scope>
</reference>
<gene>
    <name evidence="2" type="primary">nrsF</name>
    <name evidence="2" type="ORF">GAK31_00216</name>
</gene>
<feature type="transmembrane region" description="Helical" evidence="1">
    <location>
        <begin position="37"/>
        <end position="57"/>
    </location>
</feature>
<organism evidence="2 3">
    <name type="scientific">Stenotrophomonas maltophilia</name>
    <name type="common">Pseudomonas maltophilia</name>
    <name type="synonym">Xanthomonas maltophilia</name>
    <dbReference type="NCBI Taxonomy" id="40324"/>
    <lineage>
        <taxon>Bacteria</taxon>
        <taxon>Pseudomonadati</taxon>
        <taxon>Pseudomonadota</taxon>
        <taxon>Gammaproteobacteria</taxon>
        <taxon>Lysobacterales</taxon>
        <taxon>Lysobacteraceae</taxon>
        <taxon>Stenotrophomonas</taxon>
        <taxon>Stenotrophomonas maltophilia group</taxon>
    </lineage>
</organism>
<feature type="transmembrane region" description="Helical" evidence="1">
    <location>
        <begin position="131"/>
        <end position="154"/>
    </location>
</feature>
<name>A0A7V8FJ57_STEMA</name>
<dbReference type="Proteomes" id="UP000487117">
    <property type="component" value="Unassembled WGS sequence"/>
</dbReference>
<evidence type="ECO:0000313" key="2">
    <source>
        <dbReference type="EMBL" id="KAF1016957.1"/>
    </source>
</evidence>
<evidence type="ECO:0000313" key="3">
    <source>
        <dbReference type="Proteomes" id="UP000487117"/>
    </source>
</evidence>